<dbReference type="GO" id="GO:0016747">
    <property type="term" value="F:acyltransferase activity, transferring groups other than amino-acyl groups"/>
    <property type="evidence" value="ECO:0007669"/>
    <property type="project" value="InterPro"/>
</dbReference>
<gene>
    <name evidence="2" type="ORF">MNBD_PLANCTO02-3035</name>
</gene>
<organism evidence="2">
    <name type="scientific">hydrothermal vent metagenome</name>
    <dbReference type="NCBI Taxonomy" id="652676"/>
    <lineage>
        <taxon>unclassified sequences</taxon>
        <taxon>metagenomes</taxon>
        <taxon>ecological metagenomes</taxon>
    </lineage>
</organism>
<protein>
    <recommendedName>
        <fullName evidence="1">N-acetyltransferase domain-containing protein</fullName>
    </recommendedName>
</protein>
<dbReference type="Gene3D" id="3.40.630.30">
    <property type="match status" value="1"/>
</dbReference>
<dbReference type="InterPro" id="IPR016181">
    <property type="entry name" value="Acyl_CoA_acyltransferase"/>
</dbReference>
<sequence>MLWLKEEPVGIAVFTSAPLSLAMRNRFFGMKGKWSRVRFQAMNRQIVMLSRVVIHPTYRGAGIAATFIRKSCESCSIPWIETLTQMGHINPFFEKAGFVRVSSKSNSNKKQRACTKNSLRSHTAIYGTPKHSVGKQHGKKTSILEETHRKSCFANPVYYIFDNRKNKT</sequence>
<dbReference type="SUPFAM" id="SSF55729">
    <property type="entry name" value="Acyl-CoA N-acyltransferases (Nat)"/>
    <property type="match status" value="1"/>
</dbReference>
<feature type="domain" description="N-acetyltransferase" evidence="1">
    <location>
        <begin position="44"/>
        <end position="107"/>
    </location>
</feature>
<name>A0A3B1E8M7_9ZZZZ</name>
<reference evidence="2" key="1">
    <citation type="submission" date="2018-06" db="EMBL/GenBank/DDBJ databases">
        <authorList>
            <person name="Zhirakovskaya E."/>
        </authorList>
    </citation>
    <scope>NUCLEOTIDE SEQUENCE</scope>
</reference>
<proteinExistence type="predicted"/>
<dbReference type="EMBL" id="UOGL01000575">
    <property type="protein sequence ID" value="VAX41667.1"/>
    <property type="molecule type" value="Genomic_DNA"/>
</dbReference>
<dbReference type="AlphaFoldDB" id="A0A3B1E8M7"/>
<accession>A0A3B1E8M7</accession>
<evidence type="ECO:0000259" key="1">
    <source>
        <dbReference type="Pfam" id="PF13673"/>
    </source>
</evidence>
<evidence type="ECO:0000313" key="2">
    <source>
        <dbReference type="EMBL" id="VAX41667.1"/>
    </source>
</evidence>
<dbReference type="InterPro" id="IPR000182">
    <property type="entry name" value="GNAT_dom"/>
</dbReference>
<dbReference type="Pfam" id="PF13673">
    <property type="entry name" value="Acetyltransf_10"/>
    <property type="match status" value="1"/>
</dbReference>